<dbReference type="InterPro" id="IPR002043">
    <property type="entry name" value="UDG_fam1"/>
</dbReference>
<dbReference type="PANTHER" id="PTHR11264">
    <property type="entry name" value="URACIL-DNA GLYCOSYLASE"/>
    <property type="match status" value="1"/>
</dbReference>
<keyword evidence="8 9" id="KW-0234">DNA repair</keyword>
<comment type="caution">
    <text evidence="13">The sequence shown here is derived from an EMBL/GenBank/DDBJ whole genome shotgun (WGS) entry which is preliminary data.</text>
</comment>
<evidence type="ECO:0000256" key="2">
    <source>
        <dbReference type="ARBA" id="ARBA00002631"/>
    </source>
</evidence>
<proteinExistence type="inferred from homology"/>
<dbReference type="CDD" id="cd10027">
    <property type="entry name" value="UDG-F1-like"/>
    <property type="match status" value="1"/>
</dbReference>
<evidence type="ECO:0000313" key="13">
    <source>
        <dbReference type="EMBL" id="MDP1521267.1"/>
    </source>
</evidence>
<protein>
    <recommendedName>
        <fullName evidence="5 9">Uracil-DNA glycosylase</fullName>
        <shortName evidence="9">UDG</shortName>
        <ecNumber evidence="4 9">3.2.2.27</ecNumber>
    </recommendedName>
</protein>
<sequence length="243" mass="27359">MEDKRKIHLHASWLDVMADEFDKPYMATLRDYLAEQKQQGKIIYPAGSNWFAAFNFTPFDAVKVVILGQDPYHGPNQAHGLCFSVMPGIEIPPSLRNIYQELHSDLGFKSPSHGCLAHWAEQGVLLLNSTLTVEQGNAGAHQGRGWEEFTDRAIHELNARRDGLVFLLWGSYAQKKGAFIDCSRHLVLKAPHPSPLSAYRGFFGCHHFSRANEYLRQHGKNPIDWQLPATVSPDQLKPETSIG</sequence>
<reference evidence="13" key="1">
    <citation type="journal article" date="2010" name="Int. J. Syst. Evol. Microbiol.">
        <title>Porticoccus litoralis gen. nov., sp. nov., a gammaproteobacterium isolated from the Yellow Sea.</title>
        <authorList>
            <person name="Oh H.M."/>
            <person name="Kim H."/>
            <person name="Kim K.M."/>
            <person name="Min G.S."/>
            <person name="Cho J.C."/>
        </authorList>
    </citation>
    <scope>NUCLEOTIDE SEQUENCE</scope>
    <source>
        <strain evidence="13">DSM 25064</strain>
    </source>
</reference>
<comment type="subcellular location">
    <subcellularLocation>
        <location evidence="9">Cytoplasm</location>
    </subcellularLocation>
</comment>
<gene>
    <name evidence="9 13" type="primary">ung</name>
    <name evidence="13" type="ORF">Q8A57_09825</name>
</gene>
<feature type="active site" description="Proton acceptor" evidence="9 10">
    <location>
        <position position="70"/>
    </location>
</feature>
<dbReference type="NCBIfam" id="NF003592">
    <property type="entry name" value="PRK05254.1-5"/>
    <property type="match status" value="1"/>
</dbReference>
<dbReference type="GO" id="GO:0004844">
    <property type="term" value="F:uracil DNA N-glycosylase activity"/>
    <property type="evidence" value="ECO:0007669"/>
    <property type="project" value="UniProtKB-UniRule"/>
</dbReference>
<evidence type="ECO:0000256" key="5">
    <source>
        <dbReference type="ARBA" id="ARBA00018429"/>
    </source>
</evidence>
<dbReference type="RefSeq" id="WP_305170931.1">
    <property type="nucleotide sequence ID" value="NZ_JAUUUU010000006.1"/>
</dbReference>
<evidence type="ECO:0000256" key="1">
    <source>
        <dbReference type="ARBA" id="ARBA00001400"/>
    </source>
</evidence>
<evidence type="ECO:0000256" key="6">
    <source>
        <dbReference type="ARBA" id="ARBA00022763"/>
    </source>
</evidence>
<reference evidence="13" key="2">
    <citation type="submission" date="2023-08" db="EMBL/GenBank/DDBJ databases">
        <authorList>
            <person name="Luo J."/>
        </authorList>
    </citation>
    <scope>NUCLEOTIDE SEQUENCE</scope>
    <source>
        <strain evidence="13">DSM 25064</strain>
    </source>
</reference>
<evidence type="ECO:0000256" key="11">
    <source>
        <dbReference type="RuleBase" id="RU003780"/>
    </source>
</evidence>
<dbReference type="SMART" id="SM00986">
    <property type="entry name" value="UDG"/>
    <property type="match status" value="1"/>
</dbReference>
<keyword evidence="13" id="KW-0326">Glycosidase</keyword>
<organism evidence="13 14">
    <name type="scientific">Porticoccus litoralis</name>
    <dbReference type="NCBI Taxonomy" id="434086"/>
    <lineage>
        <taxon>Bacteria</taxon>
        <taxon>Pseudomonadati</taxon>
        <taxon>Pseudomonadota</taxon>
        <taxon>Gammaproteobacteria</taxon>
        <taxon>Cellvibrionales</taxon>
        <taxon>Porticoccaceae</taxon>
        <taxon>Porticoccus</taxon>
    </lineage>
</organism>
<feature type="domain" description="Uracil-DNA glycosylase-like" evidence="12">
    <location>
        <begin position="55"/>
        <end position="215"/>
    </location>
</feature>
<dbReference type="SMART" id="SM00987">
    <property type="entry name" value="UreE_C"/>
    <property type="match status" value="1"/>
</dbReference>
<dbReference type="Pfam" id="PF03167">
    <property type="entry name" value="UDG"/>
    <property type="match status" value="1"/>
</dbReference>
<dbReference type="NCBIfam" id="NF003589">
    <property type="entry name" value="PRK05254.1-2"/>
    <property type="match status" value="1"/>
</dbReference>
<evidence type="ECO:0000256" key="7">
    <source>
        <dbReference type="ARBA" id="ARBA00022801"/>
    </source>
</evidence>
<comment type="similarity">
    <text evidence="3 9 11">Belongs to the uracil-DNA glycosylase (UDG) superfamily. UNG family.</text>
</comment>
<dbReference type="InterPro" id="IPR036895">
    <property type="entry name" value="Uracil-DNA_glycosylase-like_sf"/>
</dbReference>
<dbReference type="PANTHER" id="PTHR11264:SF0">
    <property type="entry name" value="URACIL-DNA GLYCOSYLASE"/>
    <property type="match status" value="1"/>
</dbReference>
<evidence type="ECO:0000313" key="14">
    <source>
        <dbReference type="Proteomes" id="UP001178354"/>
    </source>
</evidence>
<dbReference type="EC" id="3.2.2.27" evidence="4 9"/>
<accession>A0AAW8B4D4</accession>
<dbReference type="AlphaFoldDB" id="A0AAW8B4D4"/>
<evidence type="ECO:0000256" key="4">
    <source>
        <dbReference type="ARBA" id="ARBA00012030"/>
    </source>
</evidence>
<dbReference type="EMBL" id="JAUUUU010000006">
    <property type="protein sequence ID" value="MDP1521267.1"/>
    <property type="molecule type" value="Genomic_DNA"/>
</dbReference>
<evidence type="ECO:0000256" key="3">
    <source>
        <dbReference type="ARBA" id="ARBA00008184"/>
    </source>
</evidence>
<comment type="catalytic activity">
    <reaction evidence="1 9 11">
        <text>Hydrolyzes single-stranded DNA or mismatched double-stranded DNA and polynucleotides, releasing free uracil.</text>
        <dbReference type="EC" id="3.2.2.27"/>
    </reaction>
</comment>
<keyword evidence="14" id="KW-1185">Reference proteome</keyword>
<dbReference type="NCBIfam" id="NF003588">
    <property type="entry name" value="PRK05254.1-1"/>
    <property type="match status" value="1"/>
</dbReference>
<keyword evidence="9" id="KW-0963">Cytoplasm</keyword>
<dbReference type="SUPFAM" id="SSF52141">
    <property type="entry name" value="Uracil-DNA glycosylase-like"/>
    <property type="match status" value="1"/>
</dbReference>
<evidence type="ECO:0000256" key="10">
    <source>
        <dbReference type="PROSITE-ProRule" id="PRU10072"/>
    </source>
</evidence>
<dbReference type="GO" id="GO:0097510">
    <property type="term" value="P:base-excision repair, AP site formation via deaminated base removal"/>
    <property type="evidence" value="ECO:0007669"/>
    <property type="project" value="TreeGrafter"/>
</dbReference>
<dbReference type="NCBIfam" id="TIGR00628">
    <property type="entry name" value="ung"/>
    <property type="match status" value="1"/>
</dbReference>
<dbReference type="HAMAP" id="MF_00148">
    <property type="entry name" value="UDG"/>
    <property type="match status" value="1"/>
</dbReference>
<evidence type="ECO:0000256" key="8">
    <source>
        <dbReference type="ARBA" id="ARBA00023204"/>
    </source>
</evidence>
<dbReference type="InterPro" id="IPR005122">
    <property type="entry name" value="Uracil-DNA_glycosylase-like"/>
</dbReference>
<dbReference type="PROSITE" id="PS00130">
    <property type="entry name" value="U_DNA_GLYCOSYLASE"/>
    <property type="match status" value="1"/>
</dbReference>
<evidence type="ECO:0000259" key="12">
    <source>
        <dbReference type="SMART" id="SM00986"/>
    </source>
</evidence>
<comment type="function">
    <text evidence="2 9 11">Excises uracil residues from the DNA which can arise as a result of misincorporation of dUMP residues by DNA polymerase or due to deamination of cytosine.</text>
</comment>
<name>A0AAW8B4D4_9GAMM</name>
<dbReference type="InterPro" id="IPR018085">
    <property type="entry name" value="Ura-DNA_Glyclase_AS"/>
</dbReference>
<dbReference type="GO" id="GO:0005737">
    <property type="term" value="C:cytoplasm"/>
    <property type="evidence" value="ECO:0007669"/>
    <property type="project" value="UniProtKB-SubCell"/>
</dbReference>
<dbReference type="Proteomes" id="UP001178354">
    <property type="component" value="Unassembled WGS sequence"/>
</dbReference>
<keyword evidence="6 9" id="KW-0227">DNA damage</keyword>
<dbReference type="NCBIfam" id="NF003591">
    <property type="entry name" value="PRK05254.1-4"/>
    <property type="match status" value="1"/>
</dbReference>
<dbReference type="Gene3D" id="3.40.470.10">
    <property type="entry name" value="Uracil-DNA glycosylase-like domain"/>
    <property type="match status" value="1"/>
</dbReference>
<keyword evidence="7 9" id="KW-0378">Hydrolase</keyword>
<evidence type="ECO:0000256" key="9">
    <source>
        <dbReference type="HAMAP-Rule" id="MF_00148"/>
    </source>
</evidence>
<dbReference type="FunFam" id="3.40.470.10:FF:000001">
    <property type="entry name" value="Uracil-DNA glycosylase"/>
    <property type="match status" value="1"/>
</dbReference>